<evidence type="ECO:0000313" key="3">
    <source>
        <dbReference type="Proteomes" id="UP000604825"/>
    </source>
</evidence>
<dbReference type="AlphaFoldDB" id="A0A811SP04"/>
<dbReference type="EMBL" id="CAJGYO010000666">
    <property type="protein sequence ID" value="CAD6343054.1"/>
    <property type="molecule type" value="Genomic_DNA"/>
</dbReference>
<sequence>METRDTLQESAMDNIGDAGYEENLFFDLGTGDDSSSEDGDDSRLDDTDTSTDTSSPSKGNHSGGGKANYMERKLAMSIMTRKCSEVPQMLGIDMEDITKLALLLRIFTTIVLRTRGQESQKVMQGQF</sequence>
<proteinExistence type="predicted"/>
<dbReference type="Proteomes" id="UP000604825">
    <property type="component" value="Unassembled WGS sequence"/>
</dbReference>
<feature type="region of interest" description="Disordered" evidence="1">
    <location>
        <begin position="25"/>
        <end position="69"/>
    </location>
</feature>
<name>A0A811SP04_9POAL</name>
<protein>
    <submittedName>
        <fullName evidence="2">Uncharacterized protein</fullName>
    </submittedName>
</protein>
<organism evidence="2 3">
    <name type="scientific">Miscanthus lutarioriparius</name>
    <dbReference type="NCBI Taxonomy" id="422564"/>
    <lineage>
        <taxon>Eukaryota</taxon>
        <taxon>Viridiplantae</taxon>
        <taxon>Streptophyta</taxon>
        <taxon>Embryophyta</taxon>
        <taxon>Tracheophyta</taxon>
        <taxon>Spermatophyta</taxon>
        <taxon>Magnoliopsida</taxon>
        <taxon>Liliopsida</taxon>
        <taxon>Poales</taxon>
        <taxon>Poaceae</taxon>
        <taxon>PACMAD clade</taxon>
        <taxon>Panicoideae</taxon>
        <taxon>Andropogonodae</taxon>
        <taxon>Andropogoneae</taxon>
        <taxon>Saccharinae</taxon>
        <taxon>Miscanthus</taxon>
    </lineage>
</organism>
<evidence type="ECO:0000313" key="2">
    <source>
        <dbReference type="EMBL" id="CAD6343054.1"/>
    </source>
</evidence>
<reference evidence="2" key="1">
    <citation type="submission" date="2020-10" db="EMBL/GenBank/DDBJ databases">
        <authorList>
            <person name="Han B."/>
            <person name="Lu T."/>
            <person name="Zhao Q."/>
            <person name="Huang X."/>
            <person name="Zhao Y."/>
        </authorList>
    </citation>
    <scope>NUCLEOTIDE SEQUENCE</scope>
</reference>
<comment type="caution">
    <text evidence="2">The sequence shown here is derived from an EMBL/GenBank/DDBJ whole genome shotgun (WGS) entry which is preliminary data.</text>
</comment>
<keyword evidence="3" id="KW-1185">Reference proteome</keyword>
<evidence type="ECO:0000256" key="1">
    <source>
        <dbReference type="SAM" id="MobiDB-lite"/>
    </source>
</evidence>
<gene>
    <name evidence="2" type="ORF">NCGR_LOCUS67151</name>
</gene>
<accession>A0A811SP04</accession>